<keyword evidence="2" id="KW-1185">Reference proteome</keyword>
<dbReference type="Gene3D" id="3.10.450.50">
    <property type="match status" value="1"/>
</dbReference>
<dbReference type="PANTHER" id="PTHR31757:SF0">
    <property type="entry name" value="SLL0781 PROTEIN"/>
    <property type="match status" value="1"/>
</dbReference>
<name>A0A2S7U2B2_9BACT</name>
<evidence type="ECO:0000313" key="1">
    <source>
        <dbReference type="EMBL" id="PQJ29138.1"/>
    </source>
</evidence>
<evidence type="ECO:0000313" key="2">
    <source>
        <dbReference type="Proteomes" id="UP000239907"/>
    </source>
</evidence>
<proteinExistence type="predicted"/>
<dbReference type="EMBL" id="MQWA01000001">
    <property type="protein sequence ID" value="PQJ29138.1"/>
    <property type="molecule type" value="Genomic_DNA"/>
</dbReference>
<accession>A0A2S7U2B2</accession>
<comment type="caution">
    <text evidence="1">The sequence shown here is derived from an EMBL/GenBank/DDBJ whole genome shotgun (WGS) entry which is preliminary data.</text>
</comment>
<dbReference type="OrthoDB" id="9787970at2"/>
<dbReference type="SUPFAM" id="SSF54427">
    <property type="entry name" value="NTF2-like"/>
    <property type="match status" value="1"/>
</dbReference>
<protein>
    <submittedName>
        <fullName evidence="1">DUF4440 domain-containing protein</fullName>
    </submittedName>
</protein>
<gene>
    <name evidence="1" type="ORF">BSZ32_11975</name>
</gene>
<dbReference type="Pfam" id="PF07080">
    <property type="entry name" value="DUF1348"/>
    <property type="match status" value="1"/>
</dbReference>
<dbReference type="RefSeq" id="WP_105043631.1">
    <property type="nucleotide sequence ID" value="NZ_MQWA01000001.1"/>
</dbReference>
<dbReference type="Proteomes" id="UP000239907">
    <property type="component" value="Unassembled WGS sequence"/>
</dbReference>
<reference evidence="1 2" key="1">
    <citation type="submission" date="2016-12" db="EMBL/GenBank/DDBJ databases">
        <title>Study of bacterial adaptation to deep sea.</title>
        <authorList>
            <person name="Song J."/>
            <person name="Yoshizawa S."/>
            <person name="Kogure K."/>
        </authorList>
    </citation>
    <scope>NUCLEOTIDE SEQUENCE [LARGE SCALE GENOMIC DNA]</scope>
    <source>
        <strain evidence="1 2">SAORIC-165</strain>
    </source>
</reference>
<organism evidence="1 2">
    <name type="scientific">Rubritalea profundi</name>
    <dbReference type="NCBI Taxonomy" id="1658618"/>
    <lineage>
        <taxon>Bacteria</taxon>
        <taxon>Pseudomonadati</taxon>
        <taxon>Verrucomicrobiota</taxon>
        <taxon>Verrucomicrobiia</taxon>
        <taxon>Verrucomicrobiales</taxon>
        <taxon>Rubritaleaceae</taxon>
        <taxon>Rubritalea</taxon>
    </lineage>
</organism>
<sequence>MNEKRHPLPPFTLQTATEKVQLAEDAWNSRDPERVSLAYSQDTVWRNRTDFLTGRNEVRTFLQNKWVKEQDYRLKKILWSHTDNRISVKFFYEYHNNAGQWFRAYGNEQWEFNANGLMTEREASINEMPITEPSLLPKDRLR</sequence>
<dbReference type="AlphaFoldDB" id="A0A2S7U2B2"/>
<dbReference type="InterPro" id="IPR032710">
    <property type="entry name" value="NTF2-like_dom_sf"/>
</dbReference>
<dbReference type="PANTHER" id="PTHR31757">
    <property type="entry name" value="SLL0781 PROTEIN"/>
    <property type="match status" value="1"/>
</dbReference>
<dbReference type="InterPro" id="IPR009783">
    <property type="entry name" value="DUF1348"/>
</dbReference>